<dbReference type="Pfam" id="PF02666">
    <property type="entry name" value="PS_Dcarbxylase"/>
    <property type="match status" value="1"/>
</dbReference>
<reference evidence="13 14" key="1">
    <citation type="submission" date="2015-02" db="EMBL/GenBank/DDBJ databases">
        <title>Single cell genomics of a rare environmental alphaproteobacterium provides unique insights into Rickettsiaceae evolution.</title>
        <authorList>
            <person name="Martijn J."/>
            <person name="Schulz F."/>
            <person name="Zaremba-Niedzwiedzka K."/>
            <person name="Viklund J."/>
            <person name="Stepanauskas R."/>
            <person name="Andersson S.G.E."/>
            <person name="Horn M."/>
            <person name="Guy L."/>
            <person name="Ettema T.J.G."/>
        </authorList>
    </citation>
    <scope>NUCLEOTIDE SEQUENCE [LARGE SCALE GENOMIC DNA]</scope>
    <source>
        <strain evidence="13 14">SCGC AAA041-L04</strain>
    </source>
</reference>
<keyword evidence="10 11" id="KW-0670">Pyruvate</keyword>
<feature type="site" description="Cleavage (non-hydrolytic); by autocatalysis" evidence="11">
    <location>
        <begin position="187"/>
        <end position="188"/>
    </location>
</feature>
<evidence type="ECO:0000256" key="12">
    <source>
        <dbReference type="SAM" id="Phobius"/>
    </source>
</evidence>
<comment type="similarity">
    <text evidence="11">Belongs to the phosphatidylserine decarboxylase family. PSD-A subfamily.</text>
</comment>
<protein>
    <recommendedName>
        <fullName evidence="11">Phosphatidylserine decarboxylase proenzyme</fullName>
        <ecNumber evidence="11">4.1.1.65</ecNumber>
    </recommendedName>
    <component>
        <recommendedName>
            <fullName evidence="11">Phosphatidylserine decarboxylase alpha chain</fullName>
        </recommendedName>
    </component>
    <component>
        <recommendedName>
            <fullName evidence="11">Phosphatidylserine decarboxylase beta chain</fullName>
        </recommendedName>
    </component>
</protein>
<dbReference type="PROSITE" id="PS51257">
    <property type="entry name" value="PROKAR_LIPOPROTEIN"/>
    <property type="match status" value="1"/>
</dbReference>
<keyword evidence="7 11" id="KW-0594">Phospholipid biosynthesis</keyword>
<keyword evidence="8 11" id="KW-0456">Lyase</keyword>
<evidence type="ECO:0000256" key="11">
    <source>
        <dbReference type="HAMAP-Rule" id="MF_00664"/>
    </source>
</evidence>
<keyword evidence="6 11" id="KW-0865">Zymogen</keyword>
<comment type="cofactor">
    <cofactor evidence="11">
        <name>pyruvate</name>
        <dbReference type="ChEBI" id="CHEBI:15361"/>
    </cofactor>
    <text evidence="11">Binds 1 pyruvoyl group covalently per subunit.</text>
</comment>
<evidence type="ECO:0000256" key="1">
    <source>
        <dbReference type="ARBA" id="ARBA00022475"/>
    </source>
</evidence>
<feature type="chain" id="PRO_5023569179" description="Phosphatidylserine decarboxylase beta chain" evidence="11">
    <location>
        <begin position="1"/>
        <end position="187"/>
    </location>
</feature>
<dbReference type="NCBIfam" id="NF003677">
    <property type="entry name" value="PRK05305.1-1"/>
    <property type="match status" value="1"/>
</dbReference>
<evidence type="ECO:0000313" key="14">
    <source>
        <dbReference type="Proteomes" id="UP000033358"/>
    </source>
</evidence>
<dbReference type="PATRIC" id="fig|1607817.3.peg.152"/>
<gene>
    <name evidence="11 13" type="primary">psd</name>
    <name evidence="13" type="ORF">SZ25_00151</name>
</gene>
<dbReference type="PANTHER" id="PTHR35809">
    <property type="entry name" value="ARCHAETIDYLSERINE DECARBOXYLASE PROENZYME-RELATED"/>
    <property type="match status" value="1"/>
</dbReference>
<dbReference type="NCBIfam" id="NF003685">
    <property type="entry name" value="PRK05305.2-5"/>
    <property type="match status" value="1"/>
</dbReference>
<dbReference type="GO" id="GO:0006646">
    <property type="term" value="P:phosphatidylethanolamine biosynthetic process"/>
    <property type="evidence" value="ECO:0007669"/>
    <property type="project" value="UniProtKB-UniRule"/>
</dbReference>
<feature type="modified residue" description="Pyruvic acid (Ser); by autocatalysis" evidence="11">
    <location>
        <position position="188"/>
    </location>
</feature>
<evidence type="ECO:0000256" key="2">
    <source>
        <dbReference type="ARBA" id="ARBA00022516"/>
    </source>
</evidence>
<keyword evidence="12" id="KW-0812">Transmembrane</keyword>
<keyword evidence="9 11" id="KW-1208">Phospholipid metabolism</keyword>
<name>A0A0F5MQ30_9RICK</name>
<evidence type="ECO:0000256" key="7">
    <source>
        <dbReference type="ARBA" id="ARBA00023209"/>
    </source>
</evidence>
<comment type="pathway">
    <text evidence="11">Phospholipid metabolism; phosphatidylethanolamine biosynthesis; phosphatidylethanolamine from CDP-diacylglycerol: step 2/2.</text>
</comment>
<evidence type="ECO:0000256" key="6">
    <source>
        <dbReference type="ARBA" id="ARBA00023145"/>
    </source>
</evidence>
<dbReference type="NCBIfam" id="NF003679">
    <property type="entry name" value="PRK05305.1-3"/>
    <property type="match status" value="1"/>
</dbReference>
<keyword evidence="14" id="KW-1185">Reference proteome</keyword>
<comment type="subcellular location">
    <subcellularLocation>
        <location evidence="11">Cell membrane</location>
        <topology evidence="11">Peripheral membrane protein</topology>
    </subcellularLocation>
</comment>
<dbReference type="GO" id="GO:0004609">
    <property type="term" value="F:phosphatidylserine decarboxylase activity"/>
    <property type="evidence" value="ECO:0007669"/>
    <property type="project" value="UniProtKB-UniRule"/>
</dbReference>
<keyword evidence="1 11" id="KW-1003">Cell membrane</keyword>
<dbReference type="GO" id="GO:0005886">
    <property type="term" value="C:plasma membrane"/>
    <property type="evidence" value="ECO:0007669"/>
    <property type="project" value="UniProtKB-SubCell"/>
</dbReference>
<comment type="function">
    <text evidence="11">Catalyzes the formation of phosphatidylethanolamine (PtdEtn) from phosphatidylserine (PtdSer).</text>
</comment>
<keyword evidence="4 11" id="KW-0443">Lipid metabolism</keyword>
<keyword evidence="12" id="KW-1133">Transmembrane helix</keyword>
<keyword evidence="5 11" id="KW-0472">Membrane</keyword>
<keyword evidence="2 11" id="KW-0444">Lipid biosynthesis</keyword>
<accession>A0A0F5MQ30</accession>
<dbReference type="HAMAP" id="MF_00664">
    <property type="entry name" value="PS_decarb_PSD_A"/>
    <property type="match status" value="1"/>
</dbReference>
<evidence type="ECO:0000313" key="13">
    <source>
        <dbReference type="EMBL" id="KKB96771.1"/>
    </source>
</evidence>
<feature type="chain" id="PRO_5023569180" description="Phosphatidylserine decarboxylase alpha chain" evidence="11">
    <location>
        <begin position="188"/>
        <end position="229"/>
    </location>
</feature>
<feature type="transmembrane region" description="Helical" evidence="12">
    <location>
        <begin position="16"/>
        <end position="49"/>
    </location>
</feature>
<organism evidence="13 14">
    <name type="scientific">Candidatus Arcanibacter lacustris</name>
    <dbReference type="NCBI Taxonomy" id="1607817"/>
    <lineage>
        <taxon>Bacteria</taxon>
        <taxon>Pseudomonadati</taxon>
        <taxon>Pseudomonadota</taxon>
        <taxon>Alphaproteobacteria</taxon>
        <taxon>Rickettsiales</taxon>
        <taxon>Candidatus Arcanibacter</taxon>
    </lineage>
</organism>
<dbReference type="EMBL" id="JYHA01000026">
    <property type="protein sequence ID" value="KKB96771.1"/>
    <property type="molecule type" value="Genomic_DNA"/>
</dbReference>
<comment type="caution">
    <text evidence="13">The sequence shown here is derived from an EMBL/GenBank/DDBJ whole genome shotgun (WGS) entry which is preliminary data.</text>
</comment>
<dbReference type="UniPathway" id="UPA00558">
    <property type="reaction ID" value="UER00616"/>
</dbReference>
<dbReference type="InterPro" id="IPR003817">
    <property type="entry name" value="PS_Dcarbxylase"/>
</dbReference>
<evidence type="ECO:0000256" key="8">
    <source>
        <dbReference type="ARBA" id="ARBA00023239"/>
    </source>
</evidence>
<dbReference type="PANTHER" id="PTHR35809:SF1">
    <property type="entry name" value="ARCHAETIDYLSERINE DECARBOXYLASE PROENZYME-RELATED"/>
    <property type="match status" value="1"/>
</dbReference>
<comment type="catalytic activity">
    <reaction evidence="11">
        <text>a 1,2-diacyl-sn-glycero-3-phospho-L-serine + H(+) = a 1,2-diacyl-sn-glycero-3-phosphoethanolamine + CO2</text>
        <dbReference type="Rhea" id="RHEA:20828"/>
        <dbReference type="ChEBI" id="CHEBI:15378"/>
        <dbReference type="ChEBI" id="CHEBI:16526"/>
        <dbReference type="ChEBI" id="CHEBI:57262"/>
        <dbReference type="ChEBI" id="CHEBI:64612"/>
        <dbReference type="EC" id="4.1.1.65"/>
    </reaction>
</comment>
<proteinExistence type="inferred from homology"/>
<feature type="active site" description="Schiff-base intermediate with substrate; via pyruvic acid" evidence="11">
    <location>
        <position position="188"/>
    </location>
</feature>
<keyword evidence="3 11" id="KW-0210">Decarboxylase</keyword>
<dbReference type="AlphaFoldDB" id="A0A0F5MQ30"/>
<evidence type="ECO:0000256" key="10">
    <source>
        <dbReference type="ARBA" id="ARBA00023317"/>
    </source>
</evidence>
<evidence type="ECO:0000256" key="9">
    <source>
        <dbReference type="ARBA" id="ARBA00023264"/>
    </source>
</evidence>
<dbReference type="EC" id="4.1.1.65" evidence="11"/>
<evidence type="ECO:0000256" key="3">
    <source>
        <dbReference type="ARBA" id="ARBA00022793"/>
    </source>
</evidence>
<evidence type="ECO:0000256" key="5">
    <source>
        <dbReference type="ARBA" id="ARBA00023136"/>
    </source>
</evidence>
<dbReference type="NCBIfam" id="NF003678">
    <property type="entry name" value="PRK05305.1-2"/>
    <property type="match status" value="1"/>
</dbReference>
<comment type="subunit">
    <text evidence="11">Heterodimer of a large membrane-associated beta subunit and a small pyruvoyl-containing alpha subunit.</text>
</comment>
<comment type="PTM">
    <text evidence="11">Is synthesized initially as an inactive proenzyme. Formation of the active enzyme involves a self-maturation process in which the active site pyruvoyl group is generated from an internal serine residue via an autocatalytic post-translational modification. Two non-identical subunits are generated from the proenzyme in this reaction, and the pyruvate is formed at the N-terminus of the alpha chain, which is derived from the carboxyl end of the proenzyme. The post-translation cleavage follows an unusual pathway, termed non-hydrolytic serinolysis, in which the side chain hydroxyl group of the serine supplies its oxygen atom to form the C-terminus of the beta chain, while the remainder of the serine residue undergoes an oxidative deamination to produce ammonia and the pyruvoyl prosthetic group on the alpha chain.</text>
</comment>
<evidence type="ECO:0000256" key="4">
    <source>
        <dbReference type="ARBA" id="ARBA00023098"/>
    </source>
</evidence>
<dbReference type="Proteomes" id="UP000033358">
    <property type="component" value="Unassembled WGS sequence"/>
</dbReference>
<dbReference type="InterPro" id="IPR033175">
    <property type="entry name" value="PSD-A"/>
</dbReference>
<sequence>MDAFKTIIPNIHKEGYFFIFIFAFISFILGCFATPLGVIGTILTLWCVYFFRNPDRVTPVGDDLVISPADGLVQMIVKISPPPELEMGSEPRTRISIFLNVFNVHVNRVPATGVIKRLNYHPGKFFNASLDKASIHNERQSVLMETKDGQEIAFVQIAGLVARRIICDLEENQQVEAGNRFGIIRFGSRMDIYLPDNVAPLVVVGQTAIGGETIIANLKNDQIMDGEVR</sequence>